<evidence type="ECO:0008006" key="13">
    <source>
        <dbReference type="Google" id="ProtNLM"/>
    </source>
</evidence>
<gene>
    <name evidence="11" type="ORF">C2S53_012380</name>
</gene>
<dbReference type="Proteomes" id="UP001190926">
    <property type="component" value="Unassembled WGS sequence"/>
</dbReference>
<keyword evidence="5 9" id="KW-0378">Hydrolase</keyword>
<evidence type="ECO:0000256" key="1">
    <source>
        <dbReference type="ARBA" id="ARBA00004191"/>
    </source>
</evidence>
<dbReference type="PROSITE" id="PS00502">
    <property type="entry name" value="POLYGALACTURONASE"/>
    <property type="match status" value="1"/>
</dbReference>
<accession>A0AAD4NW83</accession>
<dbReference type="GO" id="GO:0071555">
    <property type="term" value="P:cell wall organization"/>
    <property type="evidence" value="ECO:0007669"/>
    <property type="project" value="UniProtKB-KW"/>
</dbReference>
<evidence type="ECO:0000256" key="5">
    <source>
        <dbReference type="ARBA" id="ARBA00022801"/>
    </source>
</evidence>
<keyword evidence="3" id="KW-0134">Cell wall</keyword>
<name>A0AAD4NW83_PERFH</name>
<evidence type="ECO:0000256" key="7">
    <source>
        <dbReference type="ARBA" id="ARBA00023316"/>
    </source>
</evidence>
<dbReference type="InterPro" id="IPR011050">
    <property type="entry name" value="Pectin_lyase_fold/virulence"/>
</dbReference>
<evidence type="ECO:0000256" key="3">
    <source>
        <dbReference type="ARBA" id="ARBA00022512"/>
    </source>
</evidence>
<feature type="chain" id="PRO_5042288019" description="Polygalacturonase" evidence="10">
    <location>
        <begin position="28"/>
        <end position="412"/>
    </location>
</feature>
<dbReference type="InterPro" id="IPR006626">
    <property type="entry name" value="PbH1"/>
</dbReference>
<evidence type="ECO:0000256" key="2">
    <source>
        <dbReference type="ARBA" id="ARBA00008834"/>
    </source>
</evidence>
<dbReference type="SMART" id="SM00710">
    <property type="entry name" value="PbH1"/>
    <property type="match status" value="5"/>
</dbReference>
<keyword evidence="7" id="KW-0961">Cell wall biogenesis/degradation</keyword>
<organism evidence="11 12">
    <name type="scientific">Perilla frutescens var. hirtella</name>
    <name type="common">Perilla citriodora</name>
    <name type="synonym">Perilla setoyensis</name>
    <dbReference type="NCBI Taxonomy" id="608512"/>
    <lineage>
        <taxon>Eukaryota</taxon>
        <taxon>Viridiplantae</taxon>
        <taxon>Streptophyta</taxon>
        <taxon>Embryophyta</taxon>
        <taxon>Tracheophyta</taxon>
        <taxon>Spermatophyta</taxon>
        <taxon>Magnoliopsida</taxon>
        <taxon>eudicotyledons</taxon>
        <taxon>Gunneridae</taxon>
        <taxon>Pentapetalae</taxon>
        <taxon>asterids</taxon>
        <taxon>lamiids</taxon>
        <taxon>Lamiales</taxon>
        <taxon>Lamiaceae</taxon>
        <taxon>Nepetoideae</taxon>
        <taxon>Elsholtzieae</taxon>
        <taxon>Perilla</taxon>
    </lineage>
</organism>
<comment type="similarity">
    <text evidence="2 9">Belongs to the glycosyl hydrolase 28 family.</text>
</comment>
<dbReference type="GO" id="GO:0005975">
    <property type="term" value="P:carbohydrate metabolic process"/>
    <property type="evidence" value="ECO:0007669"/>
    <property type="project" value="InterPro"/>
</dbReference>
<dbReference type="PANTHER" id="PTHR31375">
    <property type="match status" value="1"/>
</dbReference>
<dbReference type="EMBL" id="SDAM02029602">
    <property type="protein sequence ID" value="KAH6755488.1"/>
    <property type="molecule type" value="Genomic_DNA"/>
</dbReference>
<dbReference type="Gene3D" id="2.160.20.10">
    <property type="entry name" value="Single-stranded right-handed beta-helix, Pectin lyase-like"/>
    <property type="match status" value="1"/>
</dbReference>
<evidence type="ECO:0000313" key="11">
    <source>
        <dbReference type="EMBL" id="KAH6755488.1"/>
    </source>
</evidence>
<feature type="active site" evidence="8">
    <location>
        <position position="258"/>
    </location>
</feature>
<comment type="subcellular location">
    <subcellularLocation>
        <location evidence="1">Secreted</location>
        <location evidence="1">Cell wall</location>
    </subcellularLocation>
</comment>
<evidence type="ECO:0000256" key="9">
    <source>
        <dbReference type="RuleBase" id="RU361169"/>
    </source>
</evidence>
<keyword evidence="6 9" id="KW-0326">Glycosidase</keyword>
<evidence type="ECO:0000256" key="8">
    <source>
        <dbReference type="PROSITE-ProRule" id="PRU10052"/>
    </source>
</evidence>
<dbReference type="InterPro" id="IPR000743">
    <property type="entry name" value="Glyco_hydro_28"/>
</dbReference>
<evidence type="ECO:0000256" key="10">
    <source>
        <dbReference type="SAM" id="SignalP"/>
    </source>
</evidence>
<dbReference type="AlphaFoldDB" id="A0AAD4NW83"/>
<evidence type="ECO:0000256" key="4">
    <source>
        <dbReference type="ARBA" id="ARBA00022525"/>
    </source>
</evidence>
<dbReference type="Pfam" id="PF00295">
    <property type="entry name" value="Glyco_hydro_28"/>
    <property type="match status" value="1"/>
</dbReference>
<evidence type="ECO:0000313" key="12">
    <source>
        <dbReference type="Proteomes" id="UP001190926"/>
    </source>
</evidence>
<dbReference type="FunFam" id="2.160.20.10:FF:000004">
    <property type="entry name" value="Pectin lyase-like superfamily protein"/>
    <property type="match status" value="1"/>
</dbReference>
<dbReference type="SUPFAM" id="SSF51126">
    <property type="entry name" value="Pectin lyase-like"/>
    <property type="match status" value="1"/>
</dbReference>
<proteinExistence type="inferred from homology"/>
<keyword evidence="10" id="KW-0732">Signal</keyword>
<evidence type="ECO:0000256" key="6">
    <source>
        <dbReference type="ARBA" id="ARBA00023295"/>
    </source>
</evidence>
<dbReference type="GO" id="GO:0004650">
    <property type="term" value="F:polygalacturonase activity"/>
    <property type="evidence" value="ECO:0007669"/>
    <property type="project" value="InterPro"/>
</dbReference>
<protein>
    <recommendedName>
        <fullName evidence="13">Polygalacturonase</fullName>
    </recommendedName>
</protein>
<keyword evidence="12" id="KW-1185">Reference proteome</keyword>
<dbReference type="InterPro" id="IPR012334">
    <property type="entry name" value="Pectin_lyas_fold"/>
</dbReference>
<comment type="caution">
    <text evidence="11">The sequence shown here is derived from an EMBL/GenBank/DDBJ whole genome shotgun (WGS) entry which is preliminary data.</text>
</comment>
<reference evidence="11 12" key="1">
    <citation type="journal article" date="2021" name="Nat. Commun.">
        <title>Incipient diploidization of the medicinal plant Perilla within 10,000 years.</title>
        <authorList>
            <person name="Zhang Y."/>
            <person name="Shen Q."/>
            <person name="Leng L."/>
            <person name="Zhang D."/>
            <person name="Chen S."/>
            <person name="Shi Y."/>
            <person name="Ning Z."/>
            <person name="Chen S."/>
        </authorList>
    </citation>
    <scope>NUCLEOTIDE SEQUENCE [LARGE SCALE GENOMIC DNA]</scope>
    <source>
        <strain evidence="12">cv. PC099</strain>
    </source>
</reference>
<feature type="signal peptide" evidence="10">
    <location>
        <begin position="1"/>
        <end position="27"/>
    </location>
</feature>
<sequence length="412" mass="43949">MASCGGRGIFILAFLVLLFIVMNEVQCQPLPSERRQLANEAIFDVSKFKAKGDGKTDNSQALIRTWLAACGSGGPAKVLIPRGGNFMSSEVVFTGPCNATKPITIEIQGTLSASNDISAYSQQAWIQIERVDGVIVTGGGTIDGLGAAVWKYSTRSNKGARLPVSIIFMAVQNTRIFNLKFLNSMGVHLKVTDSRDVDISQLTITAPDESPNTDGIHLSSSTNVKISSSVIGTGDDCVSIGEGTENILVSGVTCGPGHGLSIGSLGKRKDELSLKGITVRDSTLIGTTNGARIKTYHDSPTMEASNIIFENLVMKGVRNPILIDQHYDSSNRRKQSSVRLSDIHFRNIRGTTASPIAININCSSLVPCLKVELANINLTPFNSSITNITSSCSNANIIPRGQLIPAAPVRCK</sequence>
<keyword evidence="4" id="KW-0964">Secreted</keyword>